<feature type="compositionally biased region" description="Pro residues" evidence="1">
    <location>
        <begin position="329"/>
        <end position="356"/>
    </location>
</feature>
<comment type="caution">
    <text evidence="2">The sequence shown here is derived from an EMBL/GenBank/DDBJ whole genome shotgun (WGS) entry which is preliminary data.</text>
</comment>
<dbReference type="AlphaFoldDB" id="A0A4Y3R7W2"/>
<feature type="region of interest" description="Disordered" evidence="1">
    <location>
        <begin position="199"/>
        <end position="579"/>
    </location>
</feature>
<accession>A0A4Y3R7W2</accession>
<evidence type="ECO:0000313" key="2">
    <source>
        <dbReference type="EMBL" id="GEB52817.1"/>
    </source>
</evidence>
<feature type="compositionally biased region" description="Low complexity" evidence="1">
    <location>
        <begin position="433"/>
        <end position="460"/>
    </location>
</feature>
<feature type="compositionally biased region" description="Pro residues" evidence="1">
    <location>
        <begin position="523"/>
        <end position="547"/>
    </location>
</feature>
<name>A0A4Y3R7W2_STRCI</name>
<feature type="compositionally biased region" description="Pro residues" evidence="1">
    <location>
        <begin position="243"/>
        <end position="252"/>
    </location>
</feature>
<evidence type="ECO:0000313" key="3">
    <source>
        <dbReference type="Proteomes" id="UP000319210"/>
    </source>
</evidence>
<gene>
    <name evidence="2" type="ORF">SCA03_53680</name>
</gene>
<dbReference type="Proteomes" id="UP000319210">
    <property type="component" value="Unassembled WGS sequence"/>
</dbReference>
<feature type="compositionally biased region" description="Pro residues" evidence="1">
    <location>
        <begin position="405"/>
        <end position="419"/>
    </location>
</feature>
<evidence type="ECO:0000256" key="1">
    <source>
        <dbReference type="SAM" id="MobiDB-lite"/>
    </source>
</evidence>
<feature type="compositionally biased region" description="Pro residues" evidence="1">
    <location>
        <begin position="278"/>
        <end position="296"/>
    </location>
</feature>
<feature type="compositionally biased region" description="Low complexity" evidence="1">
    <location>
        <begin position="253"/>
        <end position="277"/>
    </location>
</feature>
<reference evidence="2 3" key="1">
    <citation type="submission" date="2019-06" db="EMBL/GenBank/DDBJ databases">
        <title>Whole genome shotgun sequence of Streptomyces cacaoi subsp. cacaoi NBRC 12748.</title>
        <authorList>
            <person name="Hosoyama A."/>
            <person name="Uohara A."/>
            <person name="Ohji S."/>
            <person name="Ichikawa N."/>
        </authorList>
    </citation>
    <scope>NUCLEOTIDE SEQUENCE [LARGE SCALE GENOMIC DNA]</scope>
    <source>
        <strain evidence="2 3">NBRC 12748</strain>
    </source>
</reference>
<feature type="compositionally biased region" description="Low complexity" evidence="1">
    <location>
        <begin position="297"/>
        <end position="306"/>
    </location>
</feature>
<protein>
    <submittedName>
        <fullName evidence="2">Uncharacterized protein</fullName>
    </submittedName>
</protein>
<keyword evidence="3" id="KW-1185">Reference proteome</keyword>
<feature type="compositionally biased region" description="Low complexity" evidence="1">
    <location>
        <begin position="199"/>
        <end position="242"/>
    </location>
</feature>
<feature type="compositionally biased region" description="Pro residues" evidence="1">
    <location>
        <begin position="487"/>
        <end position="505"/>
    </location>
</feature>
<organism evidence="2 3">
    <name type="scientific">Streptomyces cacaoi</name>
    <dbReference type="NCBI Taxonomy" id="1898"/>
    <lineage>
        <taxon>Bacteria</taxon>
        <taxon>Bacillati</taxon>
        <taxon>Actinomycetota</taxon>
        <taxon>Actinomycetes</taxon>
        <taxon>Kitasatosporales</taxon>
        <taxon>Streptomycetaceae</taxon>
        <taxon>Streptomyces</taxon>
    </lineage>
</organism>
<sequence length="717" mass="71404">MVLLLAAAPASKRRCVNAAAVLPGLAAVPPHILAGAPTATVVEVADPVDQQTVLTRVRSAAAAPGPLTLYLAGQLERDRKQGLLHLALAHTTPSTVRYTGLPWHWLAAELAGRPAGTTTVVADLVAADEGSWKSATGDALGLGPGVRLYGRVAPPPPRRTVVDPCYLHAWTEVWRTGAHPGPAELHAHAAAFAGDGALLLPTDPTTAPGESSAFPASPAPSSASAPPESSVPFASPASSAPAGPGPLYPDPTDPTATPAEPSATSEFSASSASSAPAGPSPMSPPPADPGVAPPAPATSSAPGAVPLESMPPGFVLSDPARPATAPPGGTAPPEPGAPGAVPPDAVPPRSGVPPAPGSAVPEPSPSDAGVGEAEAPEPSAPPAPDALPHGAVPPDEASVDEPPGEWGPPEAPGPAPAEPMEPAGPGAEPPGPEAGSRYAEPGSESPGPAEPSSQSPGPAEARPEPAEPGSTHGESAPGPASDEPVGAAPPAPAEPGSAPAPPAPDPVEQEPAPSPADRLEPGPAQPPLPPLPPVPSVPPPPAAPPAPVEQTSAGTGTGMSTGSGTDTAAGGGPRSGAVEDPLPAVLEAARAGRHAEAAAMAAVWEAEALRHHGPTSASALRWLEVRADLARLAGASDRSCELWMTVAETRLRRQQAPDDPEVEGAVDRAHHQWEHLSDPERARALAPALIALRRRVPGRQRGALAALQRRLEHLHTV</sequence>
<proteinExistence type="predicted"/>
<feature type="compositionally biased region" description="Low complexity" evidence="1">
    <location>
        <begin position="318"/>
        <end position="328"/>
    </location>
</feature>
<dbReference type="EMBL" id="BJMM01000037">
    <property type="protein sequence ID" value="GEB52817.1"/>
    <property type="molecule type" value="Genomic_DNA"/>
</dbReference>